<dbReference type="AlphaFoldDB" id="A0A832CYT5"/>
<evidence type="ECO:0000313" key="7">
    <source>
        <dbReference type="EMBL" id="HGT46443.1"/>
    </source>
</evidence>
<dbReference type="Pfam" id="PF00639">
    <property type="entry name" value="Rotamase"/>
    <property type="match status" value="1"/>
</dbReference>
<evidence type="ECO:0000256" key="4">
    <source>
        <dbReference type="ARBA" id="ARBA00023110"/>
    </source>
</evidence>
<dbReference type="PANTHER" id="PTHR47245:SF1">
    <property type="entry name" value="FOLDASE PROTEIN PRSA"/>
    <property type="match status" value="1"/>
</dbReference>
<dbReference type="InterPro" id="IPR050245">
    <property type="entry name" value="PrsA_foldase"/>
</dbReference>
<keyword evidence="5" id="KW-0413">Isomerase</keyword>
<protein>
    <recommendedName>
        <fullName evidence="2">peptidylprolyl isomerase</fullName>
        <ecNumber evidence="2">5.2.1.8</ecNumber>
    </recommendedName>
</protein>
<accession>A0A832CYT5</accession>
<dbReference type="InterPro" id="IPR000297">
    <property type="entry name" value="PPIase_PpiC"/>
</dbReference>
<reference evidence="7" key="1">
    <citation type="journal article" date="2020" name="mSystems">
        <title>Genome- and Community-Level Interaction Insights into Carbon Utilization and Element Cycling Functions of Hydrothermarchaeota in Hydrothermal Sediment.</title>
        <authorList>
            <person name="Zhou Z."/>
            <person name="Liu Y."/>
            <person name="Xu W."/>
            <person name="Pan J."/>
            <person name="Luo Z.H."/>
            <person name="Li M."/>
        </authorList>
    </citation>
    <scope>NUCLEOTIDE SEQUENCE [LARGE SCALE GENOMIC DNA]</scope>
    <source>
        <strain evidence="7">SpSt-500</strain>
    </source>
</reference>
<proteinExistence type="predicted"/>
<keyword evidence="4" id="KW-0697">Rotamase</keyword>
<evidence type="ECO:0000256" key="2">
    <source>
        <dbReference type="ARBA" id="ARBA00013194"/>
    </source>
</evidence>
<dbReference type="PANTHER" id="PTHR47245">
    <property type="entry name" value="PEPTIDYLPROLYL ISOMERASE"/>
    <property type="match status" value="1"/>
</dbReference>
<dbReference type="GO" id="GO:0003755">
    <property type="term" value="F:peptidyl-prolyl cis-trans isomerase activity"/>
    <property type="evidence" value="ECO:0007669"/>
    <property type="project" value="UniProtKB-KW"/>
</dbReference>
<evidence type="ECO:0000256" key="3">
    <source>
        <dbReference type="ARBA" id="ARBA00022729"/>
    </source>
</evidence>
<gene>
    <name evidence="7" type="ORF">ENS56_00195</name>
</gene>
<dbReference type="InterPro" id="IPR046357">
    <property type="entry name" value="PPIase_dom_sf"/>
</dbReference>
<evidence type="ECO:0000256" key="1">
    <source>
        <dbReference type="ARBA" id="ARBA00000971"/>
    </source>
</evidence>
<dbReference type="EMBL" id="DSVI01000001">
    <property type="protein sequence ID" value="HGT46443.1"/>
    <property type="molecule type" value="Genomic_DNA"/>
</dbReference>
<comment type="caution">
    <text evidence="7">The sequence shown here is derived from an EMBL/GenBank/DDBJ whole genome shotgun (WGS) entry which is preliminary data.</text>
</comment>
<evidence type="ECO:0000256" key="5">
    <source>
        <dbReference type="ARBA" id="ARBA00023235"/>
    </source>
</evidence>
<evidence type="ECO:0000259" key="6">
    <source>
        <dbReference type="Pfam" id="PF00639"/>
    </source>
</evidence>
<dbReference type="SUPFAM" id="SSF54534">
    <property type="entry name" value="FKBP-like"/>
    <property type="match status" value="1"/>
</dbReference>
<name>A0A832CYT5_9BACT</name>
<organism evidence="7">
    <name type="scientific">Ignavibacterium album</name>
    <dbReference type="NCBI Taxonomy" id="591197"/>
    <lineage>
        <taxon>Bacteria</taxon>
        <taxon>Pseudomonadati</taxon>
        <taxon>Ignavibacteriota</taxon>
        <taxon>Ignavibacteria</taxon>
        <taxon>Ignavibacteriales</taxon>
        <taxon>Ignavibacteriaceae</taxon>
        <taxon>Ignavibacterium</taxon>
    </lineage>
</organism>
<comment type="catalytic activity">
    <reaction evidence="1">
        <text>[protein]-peptidylproline (omega=180) = [protein]-peptidylproline (omega=0)</text>
        <dbReference type="Rhea" id="RHEA:16237"/>
        <dbReference type="Rhea" id="RHEA-COMP:10747"/>
        <dbReference type="Rhea" id="RHEA-COMP:10748"/>
        <dbReference type="ChEBI" id="CHEBI:83833"/>
        <dbReference type="ChEBI" id="CHEBI:83834"/>
        <dbReference type="EC" id="5.2.1.8"/>
    </reaction>
</comment>
<dbReference type="EC" id="5.2.1.8" evidence="2"/>
<sequence length="614" mass="71055">MNKLFIKFFCIFFLIIFVSGYAQTLTKENTVAEIANSKITDKEFLYRLELSPFITHKSAWNQDSLKSDFLYSLVAERLWYLDALEKGLANSEEFRFYFKALEDIFLRDALFKKEIEEKIKLSADDVALAINKAQYKIISKIISSNDSTLIFDLYQKFQSIENKDSLLTSKQFSEITANQFEITIGSLKDEEVENYLFTLSPNDFTAPIKSEVGWVIFLIQDKLFTPIDISDQKTTNKIKSIVRNRRIMKRTNEYLQEILGNITINIGEEAFKIAANKIYERLKTLSESKKDTASLLLSDNDFRIIKAELGEENLNKELFRIQNQKVSIWDFLANLAFEEHRFQSSEKNYVFQKLNRIVKDFVQQQYLTFEAKRLKLDKQKNILDELELWKQNYLAQLNKISYLDSARITEDDLTNFTESLSSNNNQVVYVNLKILTLNSLQEMENVLKQLTEGKSFDEITTQFGKTDSLVNENSETGLQPAFALGDIGTIAINLKLNQVYGPIRRANGYSLVMVKEKKNLNDSISIANESIKEKLRSFLFQKKLNEVISKKTIQLAQKYNAKVYEDVALKTKTTGIHMFVHRLMGFGGRIAGVPLLDNWADWIDTKKLKEVMLP</sequence>
<keyword evidence="3" id="KW-0732">Signal</keyword>
<feature type="domain" description="PpiC" evidence="6">
    <location>
        <begin position="441"/>
        <end position="515"/>
    </location>
</feature>
<dbReference type="Gene3D" id="3.10.50.40">
    <property type="match status" value="1"/>
</dbReference>